<keyword evidence="1" id="KW-0812">Transmembrane</keyword>
<comment type="caution">
    <text evidence="2">The sequence shown here is derived from an EMBL/GenBank/DDBJ whole genome shotgun (WGS) entry which is preliminary data.</text>
</comment>
<reference evidence="2 3" key="1">
    <citation type="journal article" date="2024" name="Ann. Entomol. Soc. Am.">
        <title>Genomic analyses of the southern and eastern yellowjacket wasps (Hymenoptera: Vespidae) reveal evolutionary signatures of social life.</title>
        <authorList>
            <person name="Catto M.A."/>
            <person name="Caine P.B."/>
            <person name="Orr S.E."/>
            <person name="Hunt B.G."/>
            <person name="Goodisman M.A.D."/>
        </authorList>
    </citation>
    <scope>NUCLEOTIDE SEQUENCE [LARGE SCALE GENOMIC DNA]</scope>
    <source>
        <strain evidence="2">232</strain>
        <tissue evidence="2">Head and thorax</tissue>
    </source>
</reference>
<dbReference type="AlphaFoldDB" id="A0ABD2CBF1"/>
<protein>
    <recommendedName>
        <fullName evidence="4">Transmembrane protein</fullName>
    </recommendedName>
</protein>
<accession>A0ABD2CBF1</accession>
<feature type="transmembrane region" description="Helical" evidence="1">
    <location>
        <begin position="182"/>
        <end position="202"/>
    </location>
</feature>
<feature type="transmembrane region" description="Helical" evidence="1">
    <location>
        <begin position="121"/>
        <end position="137"/>
    </location>
</feature>
<name>A0ABD2CBF1_VESMC</name>
<sequence>MKDRLRRGHLNKWKDYSVGVSYRVFLLSNSILSRRSGPKCNSMVLLVEDKSGGNMGEGSNYLYRRQSWLLFNLRGTCLSIFVHYSNFENFSHEDKIEDRKKSDSKESEKKSEEKKKEKDKVVVVVVVVVFVVVFNSQQSQFLRNYRNVSSRKMFNRIEIISFPRMSVGGGVWTMGLWQEVGVRVRIVFMWITFLTSVTRKLVSKHETYYLMTRYIRLKDQSNNVSREFYDEGA</sequence>
<keyword evidence="1" id="KW-1133">Transmembrane helix</keyword>
<evidence type="ECO:0008006" key="4">
    <source>
        <dbReference type="Google" id="ProtNLM"/>
    </source>
</evidence>
<dbReference type="Proteomes" id="UP001607303">
    <property type="component" value="Unassembled WGS sequence"/>
</dbReference>
<keyword evidence="1" id="KW-0472">Membrane</keyword>
<gene>
    <name evidence="2" type="ORF">V1477_009923</name>
</gene>
<organism evidence="2 3">
    <name type="scientific">Vespula maculifrons</name>
    <name type="common">Eastern yellow jacket</name>
    <name type="synonym">Wasp</name>
    <dbReference type="NCBI Taxonomy" id="7453"/>
    <lineage>
        <taxon>Eukaryota</taxon>
        <taxon>Metazoa</taxon>
        <taxon>Ecdysozoa</taxon>
        <taxon>Arthropoda</taxon>
        <taxon>Hexapoda</taxon>
        <taxon>Insecta</taxon>
        <taxon>Pterygota</taxon>
        <taxon>Neoptera</taxon>
        <taxon>Endopterygota</taxon>
        <taxon>Hymenoptera</taxon>
        <taxon>Apocrita</taxon>
        <taxon>Aculeata</taxon>
        <taxon>Vespoidea</taxon>
        <taxon>Vespidae</taxon>
        <taxon>Vespinae</taxon>
        <taxon>Vespula</taxon>
    </lineage>
</organism>
<dbReference type="EMBL" id="JAYRBN010000058">
    <property type="protein sequence ID" value="KAL2742294.1"/>
    <property type="molecule type" value="Genomic_DNA"/>
</dbReference>
<evidence type="ECO:0000313" key="3">
    <source>
        <dbReference type="Proteomes" id="UP001607303"/>
    </source>
</evidence>
<proteinExistence type="predicted"/>
<evidence type="ECO:0000256" key="1">
    <source>
        <dbReference type="SAM" id="Phobius"/>
    </source>
</evidence>
<keyword evidence="3" id="KW-1185">Reference proteome</keyword>
<evidence type="ECO:0000313" key="2">
    <source>
        <dbReference type="EMBL" id="KAL2742294.1"/>
    </source>
</evidence>